<name>A0A167H1W5_CALVF</name>
<reference evidence="2 3" key="1">
    <citation type="journal article" date="2016" name="Mol. Biol. Evol.">
        <title>Comparative Genomics of Early-Diverging Mushroom-Forming Fungi Provides Insights into the Origins of Lignocellulose Decay Capabilities.</title>
        <authorList>
            <person name="Nagy L.G."/>
            <person name="Riley R."/>
            <person name="Tritt A."/>
            <person name="Adam C."/>
            <person name="Daum C."/>
            <person name="Floudas D."/>
            <person name="Sun H."/>
            <person name="Yadav J.S."/>
            <person name="Pangilinan J."/>
            <person name="Larsson K.H."/>
            <person name="Matsuura K."/>
            <person name="Barry K."/>
            <person name="Labutti K."/>
            <person name="Kuo R."/>
            <person name="Ohm R.A."/>
            <person name="Bhattacharya S.S."/>
            <person name="Shirouzu T."/>
            <person name="Yoshinaga Y."/>
            <person name="Martin F.M."/>
            <person name="Grigoriev I.V."/>
            <person name="Hibbett D.S."/>
        </authorList>
    </citation>
    <scope>NUCLEOTIDE SEQUENCE [LARGE SCALE GENOMIC DNA]</scope>
    <source>
        <strain evidence="2 3">TUFC12733</strain>
    </source>
</reference>
<evidence type="ECO:0000256" key="1">
    <source>
        <dbReference type="SAM" id="MobiDB-lite"/>
    </source>
</evidence>
<dbReference type="EMBL" id="KV417328">
    <property type="protein sequence ID" value="KZO91146.1"/>
    <property type="molecule type" value="Genomic_DNA"/>
</dbReference>
<feature type="compositionally biased region" description="Polar residues" evidence="1">
    <location>
        <begin position="25"/>
        <end position="48"/>
    </location>
</feature>
<evidence type="ECO:0000313" key="3">
    <source>
        <dbReference type="Proteomes" id="UP000076738"/>
    </source>
</evidence>
<sequence>MSSPTYTPPTSPARDVSNPHAYAVKTTSSGLLTRSNSANTRPGLTSHSYAPVCPPSPTPLGTPKSHRPRRSLSHIQPASSHLPSFPPPASPARRLDFTGRHHSYAGPSHSEAFPSFSGTLEMPLNKQRKSVRDPDDRNAPVEYWSSTRLSSWFVNLDCLANFGISMDTANDIAGFVKENGISGSNLVNITEAGLLSLHADHAWIPTIFSASRHLATTTHAIPEEMEMLRNDPFVMQRGSPAHSERLPGSTRVRRIAASFEESRPRVKLIYI</sequence>
<keyword evidence="3" id="KW-1185">Reference proteome</keyword>
<protein>
    <submittedName>
        <fullName evidence="2">Uncharacterized protein</fullName>
    </submittedName>
</protein>
<evidence type="ECO:0000313" key="2">
    <source>
        <dbReference type="EMBL" id="KZO91146.1"/>
    </source>
</evidence>
<dbReference type="Proteomes" id="UP000076738">
    <property type="component" value="Unassembled WGS sequence"/>
</dbReference>
<feature type="compositionally biased region" description="Pro residues" evidence="1">
    <location>
        <begin position="1"/>
        <end position="11"/>
    </location>
</feature>
<feature type="region of interest" description="Disordered" evidence="1">
    <location>
        <begin position="1"/>
        <end position="112"/>
    </location>
</feature>
<dbReference type="AlphaFoldDB" id="A0A167H1W5"/>
<proteinExistence type="predicted"/>
<organism evidence="2 3">
    <name type="scientific">Calocera viscosa (strain TUFC12733)</name>
    <dbReference type="NCBI Taxonomy" id="1330018"/>
    <lineage>
        <taxon>Eukaryota</taxon>
        <taxon>Fungi</taxon>
        <taxon>Dikarya</taxon>
        <taxon>Basidiomycota</taxon>
        <taxon>Agaricomycotina</taxon>
        <taxon>Dacrymycetes</taxon>
        <taxon>Dacrymycetales</taxon>
        <taxon>Dacrymycetaceae</taxon>
        <taxon>Calocera</taxon>
    </lineage>
</organism>
<accession>A0A167H1W5</accession>
<gene>
    <name evidence="2" type="ORF">CALVIDRAFT_602466</name>
</gene>
<dbReference type="OrthoDB" id="2425321at2759"/>